<dbReference type="HOGENOM" id="CLU_120173_0_0_1"/>
<dbReference type="Proteomes" id="UP000008021">
    <property type="component" value="Chromosome 1"/>
</dbReference>
<dbReference type="PANTHER" id="PTHR35356:SF3">
    <property type="entry name" value="OS01G0156300 PROTEIN"/>
    <property type="match status" value="1"/>
</dbReference>
<dbReference type="eggNOG" id="ENOG502R4MU">
    <property type="taxonomic scope" value="Eukaryota"/>
</dbReference>
<keyword evidence="2" id="KW-1185">Reference proteome</keyword>
<reference evidence="1" key="2">
    <citation type="submission" date="2018-05" db="EMBL/GenBank/DDBJ databases">
        <title>OmerRS3 (Oryza meridionalis Reference Sequence Version 3).</title>
        <authorList>
            <person name="Zhang J."/>
            <person name="Kudrna D."/>
            <person name="Lee S."/>
            <person name="Talag J."/>
            <person name="Welchert J."/>
            <person name="Wing R.A."/>
        </authorList>
    </citation>
    <scope>NUCLEOTIDE SEQUENCE [LARGE SCALE GENOMIC DNA]</scope>
    <source>
        <strain evidence="1">cv. OR44</strain>
    </source>
</reference>
<organism evidence="1">
    <name type="scientific">Oryza meridionalis</name>
    <dbReference type="NCBI Taxonomy" id="40149"/>
    <lineage>
        <taxon>Eukaryota</taxon>
        <taxon>Viridiplantae</taxon>
        <taxon>Streptophyta</taxon>
        <taxon>Embryophyta</taxon>
        <taxon>Tracheophyta</taxon>
        <taxon>Spermatophyta</taxon>
        <taxon>Magnoliopsida</taxon>
        <taxon>Liliopsida</taxon>
        <taxon>Poales</taxon>
        <taxon>Poaceae</taxon>
        <taxon>BOP clade</taxon>
        <taxon>Oryzoideae</taxon>
        <taxon>Oryzeae</taxon>
        <taxon>Oryzinae</taxon>
        <taxon>Oryza</taxon>
    </lineage>
</organism>
<dbReference type="Gramene" id="OMERI01G03550.1">
    <property type="protein sequence ID" value="OMERI01G03550.1"/>
    <property type="gene ID" value="OMERI01G03550"/>
</dbReference>
<proteinExistence type="predicted"/>
<dbReference type="Pfam" id="PF06533">
    <property type="entry name" value="DUF1110"/>
    <property type="match status" value="1"/>
</dbReference>
<dbReference type="InterPro" id="IPR010535">
    <property type="entry name" value="DUF1110"/>
</dbReference>
<protein>
    <submittedName>
        <fullName evidence="1">Uncharacterized protein</fullName>
    </submittedName>
</protein>
<dbReference type="PANTHER" id="PTHR35356">
    <property type="entry name" value="OS01G0156300 PROTEIN-RELATED"/>
    <property type="match status" value="1"/>
</dbReference>
<accession>A0A0E0BXD1</accession>
<reference evidence="1" key="1">
    <citation type="submission" date="2015-04" db="UniProtKB">
        <authorList>
            <consortium name="EnsemblPlants"/>
        </authorList>
    </citation>
    <scope>IDENTIFICATION</scope>
</reference>
<dbReference type="AlphaFoldDB" id="A0A0E0BXD1"/>
<evidence type="ECO:0000313" key="1">
    <source>
        <dbReference type="EnsemblPlants" id="OMERI01G03550.1"/>
    </source>
</evidence>
<sequence>MAAEAWRARFRERVVEAAGRWERVRESLATELAHVTSPMLAGDEEAAAAARTRIQLAMGQLEDASRDLASAMSLMKAADLLALHGDSVNPSTLLGGISHLGVQYLAERIAVTKLREAWEDAREAYTNVEWCRSHLDAILLMLDHLHLPSLDGLIEEERAAADGFLQAAIGRGLSTPGRTYPAPTDSVETSYA</sequence>
<evidence type="ECO:0000313" key="2">
    <source>
        <dbReference type="Proteomes" id="UP000008021"/>
    </source>
</evidence>
<dbReference type="EnsemblPlants" id="OMERI01G03550.1">
    <property type="protein sequence ID" value="OMERI01G03550.1"/>
    <property type="gene ID" value="OMERI01G03550"/>
</dbReference>
<name>A0A0E0BXD1_9ORYZ</name>